<keyword evidence="4" id="KW-0862">Zinc</keyword>
<evidence type="ECO:0000256" key="4">
    <source>
        <dbReference type="ARBA" id="ARBA00022833"/>
    </source>
</evidence>
<protein>
    <submittedName>
        <fullName evidence="6">MBL fold metallo-hydrolase</fullName>
    </submittedName>
</protein>
<dbReference type="RefSeq" id="WP_208130741.1">
    <property type="nucleotide sequence ID" value="NZ_BAABGQ010000005.1"/>
</dbReference>
<proteinExistence type="inferred from homology"/>
<evidence type="ECO:0000256" key="1">
    <source>
        <dbReference type="ARBA" id="ARBA00007749"/>
    </source>
</evidence>
<comment type="similarity">
    <text evidence="1">Belongs to the metallo-beta-lactamase superfamily.</text>
</comment>
<evidence type="ECO:0000259" key="5">
    <source>
        <dbReference type="SMART" id="SM00849"/>
    </source>
</evidence>
<dbReference type="EMBL" id="BAABGQ010000005">
    <property type="protein sequence ID" value="GAA4498555.1"/>
    <property type="molecule type" value="Genomic_DNA"/>
</dbReference>
<evidence type="ECO:0000256" key="2">
    <source>
        <dbReference type="ARBA" id="ARBA00022723"/>
    </source>
</evidence>
<keyword evidence="7" id="KW-1185">Reference proteome</keyword>
<dbReference type="PANTHER" id="PTHR42978">
    <property type="entry name" value="QUORUM-QUENCHING LACTONASE YTNP-RELATED-RELATED"/>
    <property type="match status" value="1"/>
</dbReference>
<keyword evidence="2" id="KW-0479">Metal-binding</keyword>
<dbReference type="InterPro" id="IPR036866">
    <property type="entry name" value="RibonucZ/Hydroxyglut_hydro"/>
</dbReference>
<dbReference type="InterPro" id="IPR001279">
    <property type="entry name" value="Metallo-B-lactamas"/>
</dbReference>
<dbReference type="PANTHER" id="PTHR42978:SF6">
    <property type="entry name" value="QUORUM-QUENCHING LACTONASE YTNP-RELATED"/>
    <property type="match status" value="1"/>
</dbReference>
<organism evidence="6 7">
    <name type="scientific">Hymenobacter ginsengisoli</name>
    <dbReference type="NCBI Taxonomy" id="1051626"/>
    <lineage>
        <taxon>Bacteria</taxon>
        <taxon>Pseudomonadati</taxon>
        <taxon>Bacteroidota</taxon>
        <taxon>Cytophagia</taxon>
        <taxon>Cytophagales</taxon>
        <taxon>Hymenobacteraceae</taxon>
        <taxon>Hymenobacter</taxon>
    </lineage>
</organism>
<evidence type="ECO:0000256" key="3">
    <source>
        <dbReference type="ARBA" id="ARBA00022801"/>
    </source>
</evidence>
<dbReference type="CDD" id="cd16281">
    <property type="entry name" value="metallo-hydrolase-like_MBL-fold"/>
    <property type="match status" value="1"/>
</dbReference>
<reference evidence="7" key="1">
    <citation type="journal article" date="2019" name="Int. J. Syst. Evol. Microbiol.">
        <title>The Global Catalogue of Microorganisms (GCM) 10K type strain sequencing project: providing services to taxonomists for standard genome sequencing and annotation.</title>
        <authorList>
            <consortium name="The Broad Institute Genomics Platform"/>
            <consortium name="The Broad Institute Genome Sequencing Center for Infectious Disease"/>
            <person name="Wu L."/>
            <person name="Ma J."/>
        </authorList>
    </citation>
    <scope>NUCLEOTIDE SEQUENCE [LARGE SCALE GENOMIC DNA]</scope>
    <source>
        <strain evidence="7">JCM 17841</strain>
    </source>
</reference>
<evidence type="ECO:0000313" key="7">
    <source>
        <dbReference type="Proteomes" id="UP001501243"/>
    </source>
</evidence>
<dbReference type="InterPro" id="IPR051013">
    <property type="entry name" value="MBL_superfamily_lactonases"/>
</dbReference>
<dbReference type="SMART" id="SM00849">
    <property type="entry name" value="Lactamase_B"/>
    <property type="match status" value="1"/>
</dbReference>
<keyword evidence="3" id="KW-0378">Hydrolase</keyword>
<name>A0ABP8Q714_9BACT</name>
<dbReference type="Pfam" id="PF00753">
    <property type="entry name" value="Lactamase_B"/>
    <property type="match status" value="1"/>
</dbReference>
<gene>
    <name evidence="6" type="ORF">GCM10023172_15770</name>
</gene>
<feature type="domain" description="Metallo-beta-lactamase" evidence="5">
    <location>
        <begin position="42"/>
        <end position="255"/>
    </location>
</feature>
<dbReference type="Proteomes" id="UP001501243">
    <property type="component" value="Unassembled WGS sequence"/>
</dbReference>
<accession>A0ABP8Q714</accession>
<dbReference type="SUPFAM" id="SSF56281">
    <property type="entry name" value="Metallo-hydrolase/oxidoreductase"/>
    <property type="match status" value="1"/>
</dbReference>
<dbReference type="Gene3D" id="3.60.15.10">
    <property type="entry name" value="Ribonuclease Z/Hydroxyacylglutathione hydrolase-like"/>
    <property type="match status" value="1"/>
</dbReference>
<comment type="caution">
    <text evidence="6">The sequence shown here is derived from an EMBL/GenBank/DDBJ whole genome shotgun (WGS) entry which is preliminary data.</text>
</comment>
<sequence length="282" mass="31645">MKIHSLDTGLFKLDGGAMFGVVPKSMWQKLNPPDANNMCTWAMRCLLIEDGGRLVLIDNGIGDKQDEKFRGHFYLHGDDSLEKSLQKLGFTSADVTDVFLTHLHFDHCGGSVVRRPDGALQTAFANATYWSNAAHWDWAVHPNAREKASFLRENILPIQESGQLKFIDPSRGVPDALPQFSDILFADGHTEKMMVPLMQYKGRTLAYMADLLPSTGHIPLPYVMSYDVRPLLTLGEKETVLRRAAEENWVLLLEHDPLNEACTLQLTDKGVRLGETLRISEL</sequence>
<evidence type="ECO:0000313" key="6">
    <source>
        <dbReference type="EMBL" id="GAA4498555.1"/>
    </source>
</evidence>